<dbReference type="Pfam" id="PF13472">
    <property type="entry name" value="Lipase_GDSL_2"/>
    <property type="match status" value="1"/>
</dbReference>
<dbReference type="PANTHER" id="PTHR30383">
    <property type="entry name" value="THIOESTERASE 1/PROTEASE 1/LYSOPHOSPHOLIPASE L1"/>
    <property type="match status" value="1"/>
</dbReference>
<organism evidence="3 4">
    <name type="scientific">Streptomyces candidus</name>
    <dbReference type="NCBI Taxonomy" id="67283"/>
    <lineage>
        <taxon>Bacteria</taxon>
        <taxon>Bacillati</taxon>
        <taxon>Actinomycetota</taxon>
        <taxon>Actinomycetes</taxon>
        <taxon>Kitasatosporales</taxon>
        <taxon>Streptomycetaceae</taxon>
        <taxon>Streptomyces</taxon>
    </lineage>
</organism>
<keyword evidence="4" id="KW-1185">Reference proteome</keyword>
<feature type="domain" description="SGNH hydrolase-type esterase" evidence="2">
    <location>
        <begin position="46"/>
        <end position="234"/>
    </location>
</feature>
<comment type="caution">
    <text evidence="3">The sequence shown here is derived from an EMBL/GenBank/DDBJ whole genome shotgun (WGS) entry which is preliminary data.</text>
</comment>
<keyword evidence="1" id="KW-0732">Signal</keyword>
<dbReference type="PROSITE" id="PS51318">
    <property type="entry name" value="TAT"/>
    <property type="match status" value="1"/>
</dbReference>
<dbReference type="InterPro" id="IPR013830">
    <property type="entry name" value="SGNH_hydro"/>
</dbReference>
<sequence>MILDRRGLLTAAALTASATVLPAAAGAPASRTPALVPPGRPLTYGVVGDSITGRGSFASSQERPWTALLQARLAKSWTVTRVNGATSRDAQGVTCLATVDTVPFGCDLVVVGLGSNDCLARRNGTYVYSPADTRAAARALFTAVAAGNPDAVVVVLGVWGDRALTWTGNGSAQPVSRVDSWDEIIGECCAENGGLHIPCADLYDHAPHRLPTGRPAFGGYTTDGYHPNDAGHEALCQRVAQRLDLP</sequence>
<evidence type="ECO:0000259" key="2">
    <source>
        <dbReference type="Pfam" id="PF13472"/>
    </source>
</evidence>
<evidence type="ECO:0000256" key="1">
    <source>
        <dbReference type="SAM" id="SignalP"/>
    </source>
</evidence>
<dbReference type="AlphaFoldDB" id="A0A7X0HJH3"/>
<accession>A0A7X0HJH3</accession>
<dbReference type="InterPro" id="IPR051532">
    <property type="entry name" value="Ester_Hydrolysis_Enzymes"/>
</dbReference>
<dbReference type="SUPFAM" id="SSF52266">
    <property type="entry name" value="SGNH hydrolase"/>
    <property type="match status" value="1"/>
</dbReference>
<name>A0A7X0HJH3_9ACTN</name>
<dbReference type="Proteomes" id="UP000540423">
    <property type="component" value="Unassembled WGS sequence"/>
</dbReference>
<evidence type="ECO:0000313" key="3">
    <source>
        <dbReference type="EMBL" id="MBB6438665.1"/>
    </source>
</evidence>
<dbReference type="Gene3D" id="3.40.50.1110">
    <property type="entry name" value="SGNH hydrolase"/>
    <property type="match status" value="1"/>
</dbReference>
<dbReference type="InterPro" id="IPR036514">
    <property type="entry name" value="SGNH_hydro_sf"/>
</dbReference>
<dbReference type="PANTHER" id="PTHR30383:SF5">
    <property type="entry name" value="SGNH HYDROLASE-TYPE ESTERASE DOMAIN-CONTAINING PROTEIN"/>
    <property type="match status" value="1"/>
</dbReference>
<dbReference type="GO" id="GO:0004622">
    <property type="term" value="F:phosphatidylcholine lysophospholipase activity"/>
    <property type="evidence" value="ECO:0007669"/>
    <property type="project" value="TreeGrafter"/>
</dbReference>
<protein>
    <submittedName>
        <fullName evidence="3">Lysophospholipase L1-like esterase</fullName>
    </submittedName>
</protein>
<dbReference type="InterPro" id="IPR006311">
    <property type="entry name" value="TAT_signal"/>
</dbReference>
<feature type="chain" id="PRO_5038488942" evidence="1">
    <location>
        <begin position="26"/>
        <end position="246"/>
    </location>
</feature>
<feature type="signal peptide" evidence="1">
    <location>
        <begin position="1"/>
        <end position="25"/>
    </location>
</feature>
<gene>
    <name evidence="3" type="ORF">HNQ79_005177</name>
</gene>
<dbReference type="RefSeq" id="WP_185034943.1">
    <property type="nucleotide sequence ID" value="NZ_BNBN01000006.1"/>
</dbReference>
<reference evidence="3 4" key="1">
    <citation type="submission" date="2020-08" db="EMBL/GenBank/DDBJ databases">
        <title>Genomic Encyclopedia of Type Strains, Phase IV (KMG-IV): sequencing the most valuable type-strain genomes for metagenomic binning, comparative biology and taxonomic classification.</title>
        <authorList>
            <person name="Goeker M."/>
        </authorList>
    </citation>
    <scope>NUCLEOTIDE SEQUENCE [LARGE SCALE GENOMIC DNA]</scope>
    <source>
        <strain evidence="3 4">DSM 40141</strain>
    </source>
</reference>
<evidence type="ECO:0000313" key="4">
    <source>
        <dbReference type="Proteomes" id="UP000540423"/>
    </source>
</evidence>
<proteinExistence type="predicted"/>
<dbReference type="CDD" id="cd00229">
    <property type="entry name" value="SGNH_hydrolase"/>
    <property type="match status" value="1"/>
</dbReference>
<dbReference type="EMBL" id="JACHEM010000014">
    <property type="protein sequence ID" value="MBB6438665.1"/>
    <property type="molecule type" value="Genomic_DNA"/>
</dbReference>